<comment type="subcellular location">
    <subcellularLocation>
        <location evidence="2">Cell membrane</location>
        <topology evidence="2">Multi-pass membrane protein</topology>
    </subcellularLocation>
</comment>
<evidence type="ECO:0000313" key="16">
    <source>
        <dbReference type="Proteomes" id="UP000187735"/>
    </source>
</evidence>
<dbReference type="SMART" id="SM00091">
    <property type="entry name" value="PAS"/>
    <property type="match status" value="4"/>
</dbReference>
<keyword evidence="6 15" id="KW-0808">Transferase</keyword>
<evidence type="ECO:0000259" key="12">
    <source>
        <dbReference type="PROSITE" id="PS50109"/>
    </source>
</evidence>
<dbReference type="Gene3D" id="1.10.287.130">
    <property type="match status" value="1"/>
</dbReference>
<evidence type="ECO:0000256" key="2">
    <source>
        <dbReference type="ARBA" id="ARBA00004651"/>
    </source>
</evidence>
<dbReference type="InterPro" id="IPR036890">
    <property type="entry name" value="HATPase_C_sf"/>
</dbReference>
<feature type="domain" description="Histidine kinase" evidence="12">
    <location>
        <begin position="832"/>
        <end position="1046"/>
    </location>
</feature>
<dbReference type="KEGG" id="fmr:Fuma_01840"/>
<keyword evidence="10 11" id="KW-0472">Membrane</keyword>
<dbReference type="InterPro" id="IPR000014">
    <property type="entry name" value="PAS"/>
</dbReference>
<evidence type="ECO:0000256" key="1">
    <source>
        <dbReference type="ARBA" id="ARBA00000085"/>
    </source>
</evidence>
<dbReference type="SMART" id="SM00388">
    <property type="entry name" value="HisKA"/>
    <property type="match status" value="1"/>
</dbReference>
<dbReference type="CDD" id="cd00082">
    <property type="entry name" value="HisKA"/>
    <property type="match status" value="1"/>
</dbReference>
<dbReference type="AlphaFoldDB" id="A0A1P8WDU7"/>
<dbReference type="InterPro" id="IPR003594">
    <property type="entry name" value="HATPase_dom"/>
</dbReference>
<dbReference type="SMART" id="SM00086">
    <property type="entry name" value="PAC"/>
    <property type="match status" value="4"/>
</dbReference>
<dbReference type="PROSITE" id="PS50109">
    <property type="entry name" value="HIS_KIN"/>
    <property type="match status" value="1"/>
</dbReference>
<evidence type="ECO:0000256" key="5">
    <source>
        <dbReference type="ARBA" id="ARBA00022553"/>
    </source>
</evidence>
<dbReference type="GO" id="GO:0006355">
    <property type="term" value="P:regulation of DNA-templated transcription"/>
    <property type="evidence" value="ECO:0007669"/>
    <property type="project" value="InterPro"/>
</dbReference>
<gene>
    <name evidence="15" type="primary">cph_6</name>
    <name evidence="15" type="ORF">Fuma_01840</name>
</gene>
<dbReference type="PRINTS" id="PR00344">
    <property type="entry name" value="BCTRLSENSOR"/>
</dbReference>
<evidence type="ECO:0000313" key="15">
    <source>
        <dbReference type="EMBL" id="APZ92230.1"/>
    </source>
</evidence>
<dbReference type="PANTHER" id="PTHR43304:SF1">
    <property type="entry name" value="PAC DOMAIN-CONTAINING PROTEIN"/>
    <property type="match status" value="1"/>
</dbReference>
<dbReference type="InterPro" id="IPR013767">
    <property type="entry name" value="PAS_fold"/>
</dbReference>
<dbReference type="InterPro" id="IPR004358">
    <property type="entry name" value="Sig_transdc_His_kin-like_C"/>
</dbReference>
<dbReference type="GO" id="GO:0005886">
    <property type="term" value="C:plasma membrane"/>
    <property type="evidence" value="ECO:0007669"/>
    <property type="project" value="UniProtKB-SubCell"/>
</dbReference>
<dbReference type="InterPro" id="IPR052162">
    <property type="entry name" value="Sensor_kinase/Photoreceptor"/>
</dbReference>
<dbReference type="InterPro" id="IPR035965">
    <property type="entry name" value="PAS-like_dom_sf"/>
</dbReference>
<dbReference type="PROSITE" id="PS50112">
    <property type="entry name" value="PAS"/>
    <property type="match status" value="2"/>
</dbReference>
<dbReference type="SUPFAM" id="SSF55874">
    <property type="entry name" value="ATPase domain of HSP90 chaperone/DNA topoisomerase II/histidine kinase"/>
    <property type="match status" value="1"/>
</dbReference>
<comment type="catalytic activity">
    <reaction evidence="1">
        <text>ATP + protein L-histidine = ADP + protein N-phospho-L-histidine.</text>
        <dbReference type="EC" id="2.7.13.3"/>
    </reaction>
</comment>
<accession>A0A1P8WDU7</accession>
<dbReference type="InterPro" id="IPR013655">
    <property type="entry name" value="PAS_fold_3"/>
</dbReference>
<keyword evidence="8" id="KW-0418">Kinase</keyword>
<dbReference type="RefSeq" id="WP_077023884.1">
    <property type="nucleotide sequence ID" value="NZ_CP017641.1"/>
</dbReference>
<dbReference type="STRING" id="1891926.Fuma_01840"/>
<dbReference type="NCBIfam" id="TIGR00229">
    <property type="entry name" value="sensory_box"/>
    <property type="match status" value="4"/>
</dbReference>
<feature type="transmembrane region" description="Helical" evidence="11">
    <location>
        <begin position="219"/>
        <end position="239"/>
    </location>
</feature>
<dbReference type="PROSITE" id="PS50113">
    <property type="entry name" value="PAC"/>
    <property type="match status" value="3"/>
</dbReference>
<dbReference type="GO" id="GO:0000155">
    <property type="term" value="F:phosphorelay sensor kinase activity"/>
    <property type="evidence" value="ECO:0007669"/>
    <property type="project" value="InterPro"/>
</dbReference>
<evidence type="ECO:0000256" key="10">
    <source>
        <dbReference type="ARBA" id="ARBA00023136"/>
    </source>
</evidence>
<dbReference type="CDD" id="cd00130">
    <property type="entry name" value="PAS"/>
    <property type="match status" value="4"/>
</dbReference>
<feature type="domain" description="PAS" evidence="13">
    <location>
        <begin position="689"/>
        <end position="766"/>
    </location>
</feature>
<dbReference type="InterPro" id="IPR036097">
    <property type="entry name" value="HisK_dim/P_sf"/>
</dbReference>
<dbReference type="InterPro" id="IPR007895">
    <property type="entry name" value="MASE1"/>
</dbReference>
<evidence type="ECO:0000256" key="4">
    <source>
        <dbReference type="ARBA" id="ARBA00022475"/>
    </source>
</evidence>
<feature type="domain" description="PAC" evidence="14">
    <location>
        <begin position="392"/>
        <end position="446"/>
    </location>
</feature>
<feature type="transmembrane region" description="Helical" evidence="11">
    <location>
        <begin position="245"/>
        <end position="274"/>
    </location>
</feature>
<dbReference type="Pfam" id="PF08447">
    <property type="entry name" value="PAS_3"/>
    <property type="match status" value="2"/>
</dbReference>
<evidence type="ECO:0000259" key="13">
    <source>
        <dbReference type="PROSITE" id="PS50112"/>
    </source>
</evidence>
<dbReference type="Pfam" id="PF00989">
    <property type="entry name" value="PAS"/>
    <property type="match status" value="1"/>
</dbReference>
<sequence length="1050" mass="118947">MFSLRFIHNQPQKTNVSATDVPPLSTRSRWALFCCVSLGYLIAAEIGHAMSFSGYFATFWLPAGLAVATYLAVRPRYWAILLFATLTANIASDVGLHDKHLFVSLGFWVANTTEAMIAVALIRRFDSASKILQTVRSALTFVLLVCVLSTAAGATLGAAVVWKAFDASYANTWRIWWSADYVGMLVTFPFVWIAIDAYAHWKQRRRRFAVLTGPLEKGIYVGLLIALAAASHYVFGIQLQRMAYIVFPILLWLVMRFEVVGAASGLFVLALIAVADTAGGKGFFGGIEALPERAFALQSYLFVSATTFLTLAATVRERQEAEHRLRMSQFTIEKASNAQFWIRENGSFAYANELASRYLGYSREELCQMSMADVNPDFPDDAWASHWNVTKHQGELRLESTYRRRNGTTFDCELQTVLVDFGGEEVIVASVQDISARKAAERDLYRSQTALHTAADAVLWVKPDGHIFYVNDEACIRLMYSREDLLKLTVADINPDLQSVEKFRAEIWPRIHQDKRLMLTMRHERRDGTIFPVEIVIHHIEFEGEEFACSFVRDITARVAAEKELDEARARLELAISGGNVGLWDWDVLSGEVHFSDHWHSQLGESPGTLKTFNDWEVRLHPDDADEARAVAQDALVKRKPDYQSTFRLKHKDGSYRWILSRGRLSFDSDGKPNRMVGTHVDVTELQETRAKLEALIELMGVTDGAWNWDLLTDSVDYSTRFRELLGYAPDDFDGFPNELDSFKQRIHPDDSDSFWDQIQQHQKNGQPMDLEVRMRRKDGVYRWFRARGAMLRDDDRKQFRMAGSIYDVTHRKNVELQLLESNSDLEQFAYVASHDLQEPLRAVGGFCQLLQRRYSDSLDETARGYIAKAVEGASRMTTLIEDLLEFSRVGNDKRPLKVICVKDVVAAAMEQMQLPIEESGAQITVEDLPMVAGDAQLLAQLFQNLISNAIKFRQQNIPPRIRIFATRTESFWDVSVEDNGIGIRADHIKQTFTIFKRLHRREEIPGTGIGLAICKRIAERHNGSISVSSTPGKGSVFTLRLAAEEQRYA</sequence>
<keyword evidence="5" id="KW-0597">Phosphoprotein</keyword>
<feature type="transmembrane region" description="Helical" evidence="11">
    <location>
        <begin position="134"/>
        <end position="161"/>
    </location>
</feature>
<feature type="domain" description="PAC" evidence="14">
    <location>
        <begin position="769"/>
        <end position="821"/>
    </location>
</feature>
<dbReference type="InterPro" id="IPR000700">
    <property type="entry name" value="PAS-assoc_C"/>
</dbReference>
<dbReference type="EMBL" id="CP017641">
    <property type="protein sequence ID" value="APZ92230.1"/>
    <property type="molecule type" value="Genomic_DNA"/>
</dbReference>
<keyword evidence="9 11" id="KW-1133">Transmembrane helix</keyword>
<feature type="transmembrane region" description="Helical" evidence="11">
    <location>
        <begin position="181"/>
        <end position="199"/>
    </location>
</feature>
<evidence type="ECO:0000256" key="8">
    <source>
        <dbReference type="ARBA" id="ARBA00022777"/>
    </source>
</evidence>
<evidence type="ECO:0000256" key="3">
    <source>
        <dbReference type="ARBA" id="ARBA00012438"/>
    </source>
</evidence>
<dbReference type="InterPro" id="IPR003661">
    <property type="entry name" value="HisK_dim/P_dom"/>
</dbReference>
<organism evidence="15 16">
    <name type="scientific">Fuerstiella marisgermanici</name>
    <dbReference type="NCBI Taxonomy" id="1891926"/>
    <lineage>
        <taxon>Bacteria</taxon>
        <taxon>Pseudomonadati</taxon>
        <taxon>Planctomycetota</taxon>
        <taxon>Planctomycetia</taxon>
        <taxon>Planctomycetales</taxon>
        <taxon>Planctomycetaceae</taxon>
        <taxon>Fuerstiella</taxon>
    </lineage>
</organism>
<feature type="domain" description="PAS" evidence="13">
    <location>
        <begin position="332"/>
        <end position="366"/>
    </location>
</feature>
<keyword evidence="4" id="KW-1003">Cell membrane</keyword>
<dbReference type="Pfam" id="PF02518">
    <property type="entry name" value="HATPase_c"/>
    <property type="match status" value="1"/>
</dbReference>
<keyword evidence="16" id="KW-1185">Reference proteome</keyword>
<dbReference type="InterPro" id="IPR005467">
    <property type="entry name" value="His_kinase_dom"/>
</dbReference>
<keyword evidence="7 11" id="KW-0812">Transmembrane</keyword>
<evidence type="ECO:0000256" key="11">
    <source>
        <dbReference type="SAM" id="Phobius"/>
    </source>
</evidence>
<feature type="transmembrane region" description="Helical" evidence="11">
    <location>
        <begin position="295"/>
        <end position="315"/>
    </location>
</feature>
<dbReference type="Gene3D" id="3.30.450.20">
    <property type="entry name" value="PAS domain"/>
    <property type="match status" value="4"/>
</dbReference>
<feature type="transmembrane region" description="Helical" evidence="11">
    <location>
        <begin position="55"/>
        <end position="73"/>
    </location>
</feature>
<evidence type="ECO:0000256" key="9">
    <source>
        <dbReference type="ARBA" id="ARBA00022989"/>
    </source>
</evidence>
<dbReference type="FunFam" id="3.30.565.10:FF:000006">
    <property type="entry name" value="Sensor histidine kinase WalK"/>
    <property type="match status" value="1"/>
</dbReference>
<dbReference type="OrthoDB" id="231918at2"/>
<dbReference type="Pfam" id="PF00512">
    <property type="entry name" value="HisKA"/>
    <property type="match status" value="1"/>
</dbReference>
<protein>
    <recommendedName>
        <fullName evidence="3">histidine kinase</fullName>
        <ecNumber evidence="3">2.7.13.3</ecNumber>
    </recommendedName>
</protein>
<feature type="transmembrane region" description="Helical" evidence="11">
    <location>
        <begin position="78"/>
        <end position="96"/>
    </location>
</feature>
<dbReference type="Gene3D" id="3.30.565.10">
    <property type="entry name" value="Histidine kinase-like ATPase, C-terminal domain"/>
    <property type="match status" value="1"/>
</dbReference>
<name>A0A1P8WDU7_9PLAN</name>
<dbReference type="SUPFAM" id="SSF47384">
    <property type="entry name" value="Homodimeric domain of signal transducing histidine kinase"/>
    <property type="match status" value="1"/>
</dbReference>
<dbReference type="SUPFAM" id="SSF55785">
    <property type="entry name" value="PYP-like sensor domain (PAS domain)"/>
    <property type="match status" value="4"/>
</dbReference>
<dbReference type="Proteomes" id="UP000187735">
    <property type="component" value="Chromosome"/>
</dbReference>
<dbReference type="Pfam" id="PF13426">
    <property type="entry name" value="PAS_9"/>
    <property type="match status" value="1"/>
</dbReference>
<evidence type="ECO:0000256" key="6">
    <source>
        <dbReference type="ARBA" id="ARBA00022679"/>
    </source>
</evidence>
<reference evidence="15 16" key="1">
    <citation type="journal article" date="2016" name="Front. Microbiol.">
        <title>Fuerstia marisgermanicae gen. nov., sp. nov., an Unusual Member of the Phylum Planctomycetes from the German Wadden Sea.</title>
        <authorList>
            <person name="Kohn T."/>
            <person name="Heuer A."/>
            <person name="Jogler M."/>
            <person name="Vollmers J."/>
            <person name="Boedeker C."/>
            <person name="Bunk B."/>
            <person name="Rast P."/>
            <person name="Borchert D."/>
            <person name="Glockner I."/>
            <person name="Freese H.M."/>
            <person name="Klenk H.P."/>
            <person name="Overmann J."/>
            <person name="Kaster A.K."/>
            <person name="Rohde M."/>
            <person name="Wiegand S."/>
            <person name="Jogler C."/>
        </authorList>
    </citation>
    <scope>NUCLEOTIDE SEQUENCE [LARGE SCALE GENOMIC DNA]</scope>
    <source>
        <strain evidence="15 16">NH11</strain>
    </source>
</reference>
<evidence type="ECO:0000259" key="14">
    <source>
        <dbReference type="PROSITE" id="PS50113"/>
    </source>
</evidence>
<feature type="transmembrane region" description="Helical" evidence="11">
    <location>
        <begin position="30"/>
        <end position="49"/>
    </location>
</feature>
<dbReference type="InterPro" id="IPR001610">
    <property type="entry name" value="PAC"/>
</dbReference>
<dbReference type="PANTHER" id="PTHR43304">
    <property type="entry name" value="PHYTOCHROME-LIKE PROTEIN CPH1"/>
    <property type="match status" value="1"/>
</dbReference>
<evidence type="ECO:0000256" key="7">
    <source>
        <dbReference type="ARBA" id="ARBA00022692"/>
    </source>
</evidence>
<dbReference type="SMART" id="SM00387">
    <property type="entry name" value="HATPase_c"/>
    <property type="match status" value="1"/>
</dbReference>
<proteinExistence type="predicted"/>
<feature type="transmembrane region" description="Helical" evidence="11">
    <location>
        <begin position="102"/>
        <end position="122"/>
    </location>
</feature>
<dbReference type="Pfam" id="PF05231">
    <property type="entry name" value="MASE1"/>
    <property type="match status" value="1"/>
</dbReference>
<dbReference type="EC" id="2.7.13.3" evidence="3"/>
<feature type="domain" description="PAC" evidence="14">
    <location>
        <begin position="643"/>
        <end position="695"/>
    </location>
</feature>